<reference evidence="3" key="1">
    <citation type="journal article" date="2023" name="Genome Biol. Evol.">
        <title>First Whole Genome Sequence and Flow Cytometry Genome Size Data for the Lichen-Forming Fungus Ramalina farinacea (Ascomycota).</title>
        <authorList>
            <person name="Llewellyn T."/>
            <person name="Mian S."/>
            <person name="Hill R."/>
            <person name="Leitch I.J."/>
            <person name="Gaya E."/>
        </authorList>
    </citation>
    <scope>NUCLEOTIDE SEQUENCE</scope>
    <source>
        <strain evidence="3">LIQ254RAFAR</strain>
    </source>
</reference>
<evidence type="ECO:0000313" key="3">
    <source>
        <dbReference type="EMBL" id="MDI1492133.1"/>
    </source>
</evidence>
<name>A0AA43QT31_9LECA</name>
<proteinExistence type="predicted"/>
<feature type="transmembrane region" description="Helical" evidence="2">
    <location>
        <begin position="226"/>
        <end position="246"/>
    </location>
</feature>
<accession>A0AA43QT31</accession>
<sequence>MDPTCTKQSNPSTSNRNTSNQSTSTQPTSIQSTSTSDPTPSTKKKKRKPRKDQGGDANDDVEFYVPRPVTWTITGWLLLLGLCCFLARPPSITAYYRRAVISRLSSKLGEIASSRRAGEIPHCLHTTCSHVDFSHRISGLGKSVMDWCKRIAIRGLLAAFPAHGIDRKEEDLRTISASVEDPITLSAATLASHLWRVLVAVAALACIKAMFWQAPGFTGVARRIMTLLRSTLVLALFAYGVMVIIVPDGWPTVEDHIGLEDRLANVTTWMASIFVKITVWLQLGTSAVH</sequence>
<dbReference type="AlphaFoldDB" id="A0AA43QT31"/>
<keyword evidence="2" id="KW-1133">Transmembrane helix</keyword>
<dbReference type="EMBL" id="JAPUFD010000017">
    <property type="protein sequence ID" value="MDI1492133.1"/>
    <property type="molecule type" value="Genomic_DNA"/>
</dbReference>
<keyword evidence="2" id="KW-0472">Membrane</keyword>
<evidence type="ECO:0000256" key="2">
    <source>
        <dbReference type="SAM" id="Phobius"/>
    </source>
</evidence>
<organism evidence="3 4">
    <name type="scientific">Ramalina farinacea</name>
    <dbReference type="NCBI Taxonomy" id="258253"/>
    <lineage>
        <taxon>Eukaryota</taxon>
        <taxon>Fungi</taxon>
        <taxon>Dikarya</taxon>
        <taxon>Ascomycota</taxon>
        <taxon>Pezizomycotina</taxon>
        <taxon>Lecanoromycetes</taxon>
        <taxon>OSLEUM clade</taxon>
        <taxon>Lecanoromycetidae</taxon>
        <taxon>Lecanorales</taxon>
        <taxon>Lecanorineae</taxon>
        <taxon>Ramalinaceae</taxon>
        <taxon>Ramalina</taxon>
    </lineage>
</organism>
<evidence type="ECO:0000256" key="1">
    <source>
        <dbReference type="SAM" id="MobiDB-lite"/>
    </source>
</evidence>
<keyword evidence="4" id="KW-1185">Reference proteome</keyword>
<feature type="transmembrane region" description="Helical" evidence="2">
    <location>
        <begin position="266"/>
        <end position="283"/>
    </location>
</feature>
<comment type="caution">
    <text evidence="3">The sequence shown here is derived from an EMBL/GenBank/DDBJ whole genome shotgun (WGS) entry which is preliminary data.</text>
</comment>
<feature type="compositionally biased region" description="Low complexity" evidence="1">
    <location>
        <begin position="8"/>
        <end position="41"/>
    </location>
</feature>
<protein>
    <submittedName>
        <fullName evidence="3">Uncharacterized protein</fullName>
    </submittedName>
</protein>
<dbReference type="Proteomes" id="UP001161017">
    <property type="component" value="Unassembled WGS sequence"/>
</dbReference>
<feature type="region of interest" description="Disordered" evidence="1">
    <location>
        <begin position="1"/>
        <end position="59"/>
    </location>
</feature>
<gene>
    <name evidence="3" type="ORF">OHK93_003345</name>
</gene>
<keyword evidence="2" id="KW-0812">Transmembrane</keyword>
<evidence type="ECO:0000313" key="4">
    <source>
        <dbReference type="Proteomes" id="UP001161017"/>
    </source>
</evidence>